<evidence type="ECO:0000256" key="2">
    <source>
        <dbReference type="ARBA" id="ARBA00022840"/>
    </source>
</evidence>
<reference evidence="4 5" key="1">
    <citation type="submission" date="2019-09" db="EMBL/GenBank/DDBJ databases">
        <authorList>
            <person name="Cremers G."/>
        </authorList>
    </citation>
    <scope>NUCLEOTIDE SEQUENCE [LARGE SCALE GENOMIC DNA]</scope>
    <source>
        <strain evidence="4">4A</strain>
    </source>
</reference>
<dbReference type="InterPro" id="IPR027417">
    <property type="entry name" value="P-loop_NTPase"/>
</dbReference>
<gene>
    <name evidence="4" type="primary">ybhF</name>
    <name evidence="4" type="ORF">MAMT_00494</name>
</gene>
<name>A0A5E6M8A2_9BACT</name>
<dbReference type="GO" id="GO:0005524">
    <property type="term" value="F:ATP binding"/>
    <property type="evidence" value="ECO:0007669"/>
    <property type="project" value="UniProtKB-KW"/>
</dbReference>
<dbReference type="Pfam" id="PF00005">
    <property type="entry name" value="ABC_tran"/>
    <property type="match status" value="1"/>
</dbReference>
<dbReference type="InterPro" id="IPR017871">
    <property type="entry name" value="ABC_transporter-like_CS"/>
</dbReference>
<keyword evidence="2 4" id="KW-0067">ATP-binding</keyword>
<dbReference type="PROSITE" id="PS00211">
    <property type="entry name" value="ABC_TRANSPORTER_1"/>
    <property type="match status" value="1"/>
</dbReference>
<dbReference type="InterPro" id="IPR003439">
    <property type="entry name" value="ABC_transporter-like_ATP-bd"/>
</dbReference>
<sequence>MQATTVAKEIALRVEELSYSYGTRVVLDRVSFQVEKGALIGILGPNGSGKTTLFRLLSTLYAAPAGMITLAGSAYPAQAAAARRRMGIVFQSPSLDKKLTVAENMVHQGHLYGLQGSGLRKRIEELLRLFGLEERTRDLVETLSGGQQRRVEVAKALLHEPELLLLDEPSTGIDPAARRDFWRHLFALKEQKGLTILVTTHLLDEAERCDRLLILDRGKRVAWETPSRLRELIPGSVLSIRSPKLSEMEGALKQLWADRMVRRVDGALRIEPRSEESVEDVMRDAASLLQRFGADVTALTVSQPSLEDVFLHLTGHHFESQTEESHGT</sequence>
<dbReference type="PANTHER" id="PTHR43582">
    <property type="entry name" value="LINEARMYCIN RESISTANCE ATP-BINDING PROTEIN LNRL"/>
    <property type="match status" value="1"/>
</dbReference>
<keyword evidence="1" id="KW-0547">Nucleotide-binding</keyword>
<evidence type="ECO:0000313" key="4">
    <source>
        <dbReference type="EMBL" id="VVM05162.1"/>
    </source>
</evidence>
<organism evidence="4 5">
    <name type="scientific">Methylacidimicrobium tartarophylax</name>
    <dbReference type="NCBI Taxonomy" id="1041768"/>
    <lineage>
        <taxon>Bacteria</taxon>
        <taxon>Pseudomonadati</taxon>
        <taxon>Verrucomicrobiota</taxon>
        <taxon>Methylacidimicrobium</taxon>
    </lineage>
</organism>
<accession>A0A5E6M8A2</accession>
<dbReference type="Gene3D" id="3.40.50.300">
    <property type="entry name" value="P-loop containing nucleotide triphosphate hydrolases"/>
    <property type="match status" value="1"/>
</dbReference>
<protein>
    <submittedName>
        <fullName evidence="4">Putative ABC transporter ATP-binding protein YbhF</fullName>
    </submittedName>
</protein>
<dbReference type="OrthoDB" id="9804819at2"/>
<dbReference type="RefSeq" id="WP_142659351.1">
    <property type="nucleotide sequence ID" value="NZ_CABFVA020000015.1"/>
</dbReference>
<dbReference type="Proteomes" id="UP000334923">
    <property type="component" value="Unassembled WGS sequence"/>
</dbReference>
<keyword evidence="5" id="KW-1185">Reference proteome</keyword>
<dbReference type="PROSITE" id="PS50893">
    <property type="entry name" value="ABC_TRANSPORTER_2"/>
    <property type="match status" value="1"/>
</dbReference>
<dbReference type="SUPFAM" id="SSF52540">
    <property type="entry name" value="P-loop containing nucleoside triphosphate hydrolases"/>
    <property type="match status" value="1"/>
</dbReference>
<evidence type="ECO:0000259" key="3">
    <source>
        <dbReference type="PROSITE" id="PS50893"/>
    </source>
</evidence>
<dbReference type="GO" id="GO:0016887">
    <property type="term" value="F:ATP hydrolysis activity"/>
    <property type="evidence" value="ECO:0007669"/>
    <property type="project" value="InterPro"/>
</dbReference>
<dbReference type="PANTHER" id="PTHR43582:SF5">
    <property type="entry name" value="ABC TRANSPORTER"/>
    <property type="match status" value="1"/>
</dbReference>
<proteinExistence type="predicted"/>
<dbReference type="AlphaFoldDB" id="A0A5E6M8A2"/>
<evidence type="ECO:0000313" key="5">
    <source>
        <dbReference type="Proteomes" id="UP000334923"/>
    </source>
</evidence>
<dbReference type="InterPro" id="IPR003593">
    <property type="entry name" value="AAA+_ATPase"/>
</dbReference>
<feature type="domain" description="ABC transporter" evidence="3">
    <location>
        <begin position="12"/>
        <end position="242"/>
    </location>
</feature>
<dbReference type="EMBL" id="CABFVA020000015">
    <property type="protein sequence ID" value="VVM05162.1"/>
    <property type="molecule type" value="Genomic_DNA"/>
</dbReference>
<dbReference type="SMART" id="SM00382">
    <property type="entry name" value="AAA"/>
    <property type="match status" value="1"/>
</dbReference>
<evidence type="ECO:0000256" key="1">
    <source>
        <dbReference type="ARBA" id="ARBA00022741"/>
    </source>
</evidence>